<dbReference type="EMBL" id="OANT01000002">
    <property type="protein sequence ID" value="SNX44034.1"/>
    <property type="molecule type" value="Genomic_DNA"/>
</dbReference>
<evidence type="ECO:0000313" key="5">
    <source>
        <dbReference type="Proteomes" id="UP000219042"/>
    </source>
</evidence>
<dbReference type="InterPro" id="IPR027417">
    <property type="entry name" value="P-loop_NTPase"/>
</dbReference>
<dbReference type="AlphaFoldDB" id="A0A240E5J5"/>
<evidence type="ECO:0000313" key="4">
    <source>
        <dbReference type="EMBL" id="SNX44034.1"/>
    </source>
</evidence>
<dbReference type="SMART" id="SM00382">
    <property type="entry name" value="AAA"/>
    <property type="match status" value="1"/>
</dbReference>
<dbReference type="InterPro" id="IPR050334">
    <property type="entry name" value="Molybdenum_import_ModC"/>
</dbReference>
<protein>
    <submittedName>
        <fullName evidence="4">Molybdate transport system ATP-binding protein</fullName>
    </submittedName>
</protein>
<keyword evidence="5" id="KW-1185">Reference proteome</keyword>
<dbReference type="PANTHER" id="PTHR43514">
    <property type="entry name" value="ABC TRANSPORTER I FAMILY MEMBER 10"/>
    <property type="match status" value="1"/>
</dbReference>
<feature type="domain" description="ABC transporter" evidence="3">
    <location>
        <begin position="1"/>
        <end position="210"/>
    </location>
</feature>
<dbReference type="SUPFAM" id="SSF52540">
    <property type="entry name" value="P-loop containing nucleoside triphosphate hydrolases"/>
    <property type="match status" value="1"/>
</dbReference>
<dbReference type="InterPro" id="IPR017871">
    <property type="entry name" value="ABC_transporter-like_CS"/>
</dbReference>
<dbReference type="GO" id="GO:0005524">
    <property type="term" value="F:ATP binding"/>
    <property type="evidence" value="ECO:0007669"/>
    <property type="project" value="UniProtKB-KW"/>
</dbReference>
<dbReference type="Pfam" id="PF00005">
    <property type="entry name" value="ABC_tran"/>
    <property type="match status" value="1"/>
</dbReference>
<accession>A0A240E5J5</accession>
<dbReference type="PROSITE" id="PS00211">
    <property type="entry name" value="ABC_TRANSPORTER_1"/>
    <property type="match status" value="1"/>
</dbReference>
<dbReference type="InterPro" id="IPR003593">
    <property type="entry name" value="AAA+_ATPase"/>
</dbReference>
<name>A0A240E5J5_9GAMM</name>
<organism evidence="4 5">
    <name type="scientific">Acinetobacter puyangensis</name>
    <dbReference type="NCBI Taxonomy" id="1096779"/>
    <lineage>
        <taxon>Bacteria</taxon>
        <taxon>Pseudomonadati</taxon>
        <taxon>Pseudomonadota</taxon>
        <taxon>Gammaproteobacteria</taxon>
        <taxon>Moraxellales</taxon>
        <taxon>Moraxellaceae</taxon>
        <taxon>Acinetobacter</taxon>
    </lineage>
</organism>
<dbReference type="GO" id="GO:0016887">
    <property type="term" value="F:ATP hydrolysis activity"/>
    <property type="evidence" value="ECO:0007669"/>
    <property type="project" value="InterPro"/>
</dbReference>
<reference evidence="5" key="1">
    <citation type="submission" date="2016-09" db="EMBL/GenBank/DDBJ databases">
        <authorList>
            <person name="Varghese N."/>
            <person name="Submissions S."/>
        </authorList>
    </citation>
    <scope>NUCLEOTIDE SEQUENCE [LARGE SCALE GENOMIC DNA]</scope>
    <source>
        <strain evidence="5">ANC 4466</strain>
    </source>
</reference>
<dbReference type="Proteomes" id="UP000219042">
    <property type="component" value="Unassembled WGS sequence"/>
</dbReference>
<gene>
    <name evidence="4" type="ORF">SAMN05421731_102192</name>
</gene>
<evidence type="ECO:0000259" key="3">
    <source>
        <dbReference type="PROSITE" id="PS50893"/>
    </source>
</evidence>
<dbReference type="InterPro" id="IPR003439">
    <property type="entry name" value="ABC_transporter-like_ATP-bd"/>
</dbReference>
<sequence length="210" mass="24104">MGVRVIFDCDLIVQQGDFQLKQHFQSEQKVVGLFGVSGAGKTTILHSIAGIIKPKQGRIRIQDRTFFDSRKQINLSIQARRTGMVFQDAQLFPHYSVQQNLLFGWQRIASSERKFELDYVVQLLKLEHLLTRMPAKLSGGEKQRVALGRALLYSPQILLLDEPLSALDAHHKTEIIPFFQKIRDEIHIPMLYVSHDAEEIAQLTDTLWQL</sequence>
<dbReference type="Gene3D" id="3.40.50.300">
    <property type="entry name" value="P-loop containing nucleotide triphosphate hydrolases"/>
    <property type="match status" value="1"/>
</dbReference>
<keyword evidence="2 4" id="KW-0067">ATP-binding</keyword>
<keyword evidence="1" id="KW-0547">Nucleotide-binding</keyword>
<dbReference type="PANTHER" id="PTHR43514:SF4">
    <property type="entry name" value="ABC TRANSPORTER I FAMILY MEMBER 10"/>
    <property type="match status" value="1"/>
</dbReference>
<proteinExistence type="predicted"/>
<evidence type="ECO:0000256" key="2">
    <source>
        <dbReference type="ARBA" id="ARBA00022840"/>
    </source>
</evidence>
<dbReference type="PROSITE" id="PS50893">
    <property type="entry name" value="ABC_TRANSPORTER_2"/>
    <property type="match status" value="1"/>
</dbReference>
<evidence type="ECO:0000256" key="1">
    <source>
        <dbReference type="ARBA" id="ARBA00022741"/>
    </source>
</evidence>